<dbReference type="Gene3D" id="3.40.50.150">
    <property type="entry name" value="Vaccinia Virus protein VP39"/>
    <property type="match status" value="1"/>
</dbReference>
<dbReference type="REBASE" id="60618">
    <property type="entry name" value="M.CviNYs1ORF6P"/>
</dbReference>
<dbReference type="InterPro" id="IPR002941">
    <property type="entry name" value="DNA_methylase_N4/N6"/>
</dbReference>
<dbReference type="EMBL" id="JX997183">
    <property type="protein sequence ID" value="AGE58568.1"/>
    <property type="molecule type" value="Genomic_DNA"/>
</dbReference>
<feature type="domain" description="DNA methylase N-4/N-6" evidence="3">
    <location>
        <begin position="19"/>
        <end position="98"/>
    </location>
</feature>
<dbReference type="SUPFAM" id="SSF53335">
    <property type="entry name" value="S-adenosyl-L-methionine-dependent methyltransferases"/>
    <property type="match status" value="1"/>
</dbReference>
<evidence type="ECO:0000256" key="1">
    <source>
        <dbReference type="ARBA" id="ARBA00022603"/>
    </source>
</evidence>
<dbReference type="GO" id="GO:0032259">
    <property type="term" value="P:methylation"/>
    <property type="evidence" value="ECO:0007669"/>
    <property type="project" value="UniProtKB-KW"/>
</dbReference>
<sequence length="99" mass="11909">MFVNEDNVKFMNTFEDESVDLFILDPPYYKVVKESWDNAWKTFEEYQEWFDNLMGTISKKAKKSCSLWLFGFPYQLTKLISIMEHHGFAYRQQIVVFKG</sequence>
<reference evidence="4" key="1">
    <citation type="submission" date="2012-10" db="EMBL/GenBank/DDBJ databases">
        <title>Towards defining the chloroviruses: a genomic journey through a genus of large DNA viruses.</title>
        <authorList>
            <person name="Jeanniard A."/>
            <person name="Dunigan D.D."/>
            <person name="Gurnon J.R."/>
            <person name="Agarkova I."/>
            <person name="Kang M."/>
            <person name="Vitek J."/>
            <person name="Duncan G."/>
            <person name="McClung O.W."/>
            <person name="Larsen M."/>
            <person name="Claverie J.-M."/>
            <person name="Van Etten J.L."/>
            <person name="Blanc G."/>
        </authorList>
    </citation>
    <scope>NUCLEOTIDE SEQUENCE</scope>
</reference>
<dbReference type="GO" id="GO:0008170">
    <property type="term" value="F:N-methyltransferase activity"/>
    <property type="evidence" value="ECO:0007669"/>
    <property type="project" value="InterPro"/>
</dbReference>
<evidence type="ECO:0000256" key="2">
    <source>
        <dbReference type="ARBA" id="ARBA00022679"/>
    </source>
</evidence>
<gene>
    <name evidence="4" type="primary">NYs-1_008R</name>
    <name evidence="4" type="ORF">PBCVNYs1_008R</name>
</gene>
<keyword evidence="2 4" id="KW-0808">Transferase</keyword>
<dbReference type="GeneID" id="40525432"/>
<dbReference type="RefSeq" id="YP_009665213.1">
    <property type="nucleotide sequence ID" value="NC_043235.1"/>
</dbReference>
<accession>M1HH30</accession>
<dbReference type="GO" id="GO:0003677">
    <property type="term" value="F:DNA binding"/>
    <property type="evidence" value="ECO:0007669"/>
    <property type="project" value="InterPro"/>
</dbReference>
<dbReference type="KEGG" id="vg:40525432"/>
<keyword evidence="1 4" id="KW-0489">Methyltransferase</keyword>
<proteinExistence type="predicted"/>
<protein>
    <submittedName>
        <fullName evidence="4">Adenine-specific methyltransferase</fullName>
    </submittedName>
</protein>
<name>M1HH30_9PHYC</name>
<dbReference type="InterPro" id="IPR029063">
    <property type="entry name" value="SAM-dependent_MTases_sf"/>
</dbReference>
<dbReference type="Pfam" id="PF01555">
    <property type="entry name" value="N6_N4_Mtase"/>
    <property type="match status" value="1"/>
</dbReference>
<evidence type="ECO:0000259" key="3">
    <source>
        <dbReference type="Pfam" id="PF01555"/>
    </source>
</evidence>
<organism evidence="4">
    <name type="scientific">Paramecium bursaria Chlorella virus NYs1</name>
    <dbReference type="NCBI Taxonomy" id="83442"/>
    <lineage>
        <taxon>Viruses</taxon>
        <taxon>Varidnaviria</taxon>
        <taxon>Bamfordvirae</taxon>
        <taxon>Nucleocytoviricota</taxon>
        <taxon>Megaviricetes</taxon>
        <taxon>Algavirales</taxon>
        <taxon>Phycodnaviridae</taxon>
        <taxon>Chlorovirus</taxon>
        <taxon>Chlorovirus newyorkense</taxon>
    </lineage>
</organism>
<evidence type="ECO:0000313" key="4">
    <source>
        <dbReference type="EMBL" id="AGE58568.1"/>
    </source>
</evidence>